<organism evidence="2 3">
    <name type="scientific">Phytophthora oleae</name>
    <dbReference type="NCBI Taxonomy" id="2107226"/>
    <lineage>
        <taxon>Eukaryota</taxon>
        <taxon>Sar</taxon>
        <taxon>Stramenopiles</taxon>
        <taxon>Oomycota</taxon>
        <taxon>Peronosporomycetes</taxon>
        <taxon>Peronosporales</taxon>
        <taxon>Peronosporaceae</taxon>
        <taxon>Phytophthora</taxon>
    </lineage>
</organism>
<gene>
    <name evidence="2" type="ORF">V7S43_010128</name>
</gene>
<sequence length="197" mass="21432">MPCTVCKRSMYHMCSNELCRYHGFDLETIAVHASCITIHAKMVSPTVEAPSGAVDAGESMLDLQMDVGQETETDCSQEMGGDASQSSSQSESSDGRKVDVYGIPVEITHYRQARARDEVWSVAHILDKPYAITDDDDADVFTHVCLLCTALTAASNAPVDAWEGALKKYSTTSNVKDHLASRHEKYPLGKAEAAKKA</sequence>
<evidence type="ECO:0000313" key="2">
    <source>
        <dbReference type="EMBL" id="KAL3664952.1"/>
    </source>
</evidence>
<dbReference type="EMBL" id="JBIMZQ010000022">
    <property type="protein sequence ID" value="KAL3664952.1"/>
    <property type="molecule type" value="Genomic_DNA"/>
</dbReference>
<reference evidence="2 3" key="1">
    <citation type="submission" date="2024-09" db="EMBL/GenBank/DDBJ databases">
        <title>Genome sequencing and assembly of Phytophthora oleae, isolate VK10A, causative agent of rot of olive drupes.</title>
        <authorList>
            <person name="Conti Taguali S."/>
            <person name="Riolo M."/>
            <person name="La Spada F."/>
            <person name="Cacciola S.O."/>
            <person name="Dionisio G."/>
        </authorList>
    </citation>
    <scope>NUCLEOTIDE SEQUENCE [LARGE SCALE GENOMIC DNA]</scope>
    <source>
        <strain evidence="2 3">VK10A</strain>
    </source>
</reference>
<evidence type="ECO:0008006" key="4">
    <source>
        <dbReference type="Google" id="ProtNLM"/>
    </source>
</evidence>
<proteinExistence type="predicted"/>
<protein>
    <recommendedName>
        <fullName evidence="4">BED-type domain-containing protein</fullName>
    </recommendedName>
</protein>
<keyword evidence="3" id="KW-1185">Reference proteome</keyword>
<evidence type="ECO:0000313" key="3">
    <source>
        <dbReference type="Proteomes" id="UP001632037"/>
    </source>
</evidence>
<dbReference type="AlphaFoldDB" id="A0ABD3FDG4"/>
<feature type="region of interest" description="Disordered" evidence="1">
    <location>
        <begin position="68"/>
        <end position="96"/>
    </location>
</feature>
<dbReference type="Proteomes" id="UP001632037">
    <property type="component" value="Unassembled WGS sequence"/>
</dbReference>
<evidence type="ECO:0000256" key="1">
    <source>
        <dbReference type="SAM" id="MobiDB-lite"/>
    </source>
</evidence>
<name>A0ABD3FDG4_9STRA</name>
<comment type="caution">
    <text evidence="2">The sequence shown here is derived from an EMBL/GenBank/DDBJ whole genome shotgun (WGS) entry which is preliminary data.</text>
</comment>
<accession>A0ABD3FDG4</accession>